<protein>
    <submittedName>
        <fullName evidence="2">Uncharacterized protein</fullName>
    </submittedName>
</protein>
<feature type="region of interest" description="Disordered" evidence="1">
    <location>
        <begin position="229"/>
        <end position="261"/>
    </location>
</feature>
<accession>A0A0C3RSM8</accession>
<feature type="compositionally biased region" description="Low complexity" evidence="1">
    <location>
        <begin position="342"/>
        <end position="355"/>
    </location>
</feature>
<feature type="non-terminal residue" evidence="2">
    <location>
        <position position="558"/>
    </location>
</feature>
<evidence type="ECO:0000313" key="3">
    <source>
        <dbReference type="Proteomes" id="UP000053257"/>
    </source>
</evidence>
<feature type="compositionally biased region" description="Polar residues" evidence="1">
    <location>
        <begin position="241"/>
        <end position="251"/>
    </location>
</feature>
<keyword evidence="3" id="KW-1185">Reference proteome</keyword>
<reference evidence="2 3" key="1">
    <citation type="journal article" date="2014" name="PLoS Genet.">
        <title>Analysis of the Phlebiopsis gigantea genome, transcriptome and secretome provides insight into its pioneer colonization strategies of wood.</title>
        <authorList>
            <person name="Hori C."/>
            <person name="Ishida T."/>
            <person name="Igarashi K."/>
            <person name="Samejima M."/>
            <person name="Suzuki H."/>
            <person name="Master E."/>
            <person name="Ferreira P."/>
            <person name="Ruiz-Duenas F.J."/>
            <person name="Held B."/>
            <person name="Canessa P."/>
            <person name="Larrondo L.F."/>
            <person name="Schmoll M."/>
            <person name="Druzhinina I.S."/>
            <person name="Kubicek C.P."/>
            <person name="Gaskell J.A."/>
            <person name="Kersten P."/>
            <person name="St John F."/>
            <person name="Glasner J."/>
            <person name="Sabat G."/>
            <person name="Splinter BonDurant S."/>
            <person name="Syed K."/>
            <person name="Yadav J."/>
            <person name="Mgbeahuruike A.C."/>
            <person name="Kovalchuk A."/>
            <person name="Asiegbu F.O."/>
            <person name="Lackner G."/>
            <person name="Hoffmeister D."/>
            <person name="Rencoret J."/>
            <person name="Gutierrez A."/>
            <person name="Sun H."/>
            <person name="Lindquist E."/>
            <person name="Barry K."/>
            <person name="Riley R."/>
            <person name="Grigoriev I.V."/>
            <person name="Henrissat B."/>
            <person name="Kues U."/>
            <person name="Berka R.M."/>
            <person name="Martinez A.T."/>
            <person name="Covert S.F."/>
            <person name="Blanchette R.A."/>
            <person name="Cullen D."/>
        </authorList>
    </citation>
    <scope>NUCLEOTIDE SEQUENCE [LARGE SCALE GENOMIC DNA]</scope>
    <source>
        <strain evidence="2 3">11061_1 CR5-6</strain>
    </source>
</reference>
<dbReference type="STRING" id="745531.A0A0C3RSM8"/>
<organism evidence="2 3">
    <name type="scientific">Phlebiopsis gigantea (strain 11061_1 CR5-6)</name>
    <name type="common">White-rot fungus</name>
    <name type="synonym">Peniophora gigantea</name>
    <dbReference type="NCBI Taxonomy" id="745531"/>
    <lineage>
        <taxon>Eukaryota</taxon>
        <taxon>Fungi</taxon>
        <taxon>Dikarya</taxon>
        <taxon>Basidiomycota</taxon>
        <taxon>Agaricomycotina</taxon>
        <taxon>Agaricomycetes</taxon>
        <taxon>Polyporales</taxon>
        <taxon>Phanerochaetaceae</taxon>
        <taxon>Phlebiopsis</taxon>
    </lineage>
</organism>
<feature type="compositionally biased region" description="Polar residues" evidence="1">
    <location>
        <begin position="132"/>
        <end position="146"/>
    </location>
</feature>
<feature type="compositionally biased region" description="Basic and acidic residues" evidence="1">
    <location>
        <begin position="252"/>
        <end position="261"/>
    </location>
</feature>
<feature type="region of interest" description="Disordered" evidence="1">
    <location>
        <begin position="288"/>
        <end position="456"/>
    </location>
</feature>
<evidence type="ECO:0000256" key="1">
    <source>
        <dbReference type="SAM" id="MobiDB-lite"/>
    </source>
</evidence>
<feature type="compositionally biased region" description="Low complexity" evidence="1">
    <location>
        <begin position="413"/>
        <end position="425"/>
    </location>
</feature>
<dbReference type="HOGENOM" id="CLU_488841_0_0_1"/>
<feature type="compositionally biased region" description="Basic and acidic residues" evidence="1">
    <location>
        <begin position="312"/>
        <end position="333"/>
    </location>
</feature>
<sequence length="558" mass="61501">MTEYGVYPHPQQISTIDASFGREYDPYPDTRSRKTRQEPSWISGLGSPGSRTPAVVPLSLPASVPSVHRLTYQGSPHQGPAHTNVRSPRGNGPPLTMPGAAVFREHDQAHGARWTNPPTNVSYPPSRGPSMMSPTQNSWRVDSSFSPRHASTPAPEPRHGELAPSLGGHYHEEHESALFPGGFPDGSSGLHGGQVTSPMKHEGQAYGRYGEPAPSPEEYIEDASAPYAAHGRYTQEPESYGDNSGYPQQQSERFDVDEGHSDLDMEEELVPVDQSYGAGIVDQSYGARAVESQMEMEGDGHQQSPRGSFTVHEYHRDPERAREKGRSFTDRFRNMFSRKSSKSGSRQGTSSMVMPVPHPARPPLPRSQPSPANLARTSPSRSQAHLLNQSPSAQRRSPNRPTNPVLNTTADFSRSTGSSASSQGGPFTPDQTTDAPDDFPNPHEANGFPQPEPNIRSPEAAYIQPTADYDIMSEEPVYDDQPDYTFTSRINSIGKFFYDLAHLPFKTRETVTVTYFPGDSRRAQYAVQKPGKSWYAKEQHEKLDLLATPTQIMHSPIQ</sequence>
<dbReference type="Proteomes" id="UP000053257">
    <property type="component" value="Unassembled WGS sequence"/>
</dbReference>
<feature type="region of interest" description="Disordered" evidence="1">
    <location>
        <begin position="70"/>
        <end position="215"/>
    </location>
</feature>
<evidence type="ECO:0000313" key="2">
    <source>
        <dbReference type="EMBL" id="KIP03426.1"/>
    </source>
</evidence>
<dbReference type="EMBL" id="KN840616">
    <property type="protein sequence ID" value="KIP03426.1"/>
    <property type="molecule type" value="Genomic_DNA"/>
</dbReference>
<dbReference type="AlphaFoldDB" id="A0A0C3RSM8"/>
<gene>
    <name evidence="2" type="ORF">PHLGIDRAFT_130139</name>
</gene>
<feature type="compositionally biased region" description="Pro residues" evidence="1">
    <location>
        <begin position="356"/>
        <end position="368"/>
    </location>
</feature>
<feature type="region of interest" description="Disordered" evidence="1">
    <location>
        <begin position="1"/>
        <end position="54"/>
    </location>
</feature>
<name>A0A0C3RSM8_PHLG1</name>
<dbReference type="OrthoDB" id="3244156at2759"/>
<proteinExistence type="predicted"/>
<feature type="compositionally biased region" description="Polar residues" evidence="1">
    <location>
        <begin position="375"/>
        <end position="412"/>
    </location>
</feature>
<feature type="compositionally biased region" description="Basic and acidic residues" evidence="1">
    <location>
        <begin position="20"/>
        <end position="37"/>
    </location>
</feature>